<gene>
    <name evidence="1" type="ORF">RRG08_031595</name>
</gene>
<sequence length="82" mass="9678">MRFNISICCEYRWRDLAGKPRYATERVAFRTVVIVGINWPSCVNFSAIFYKQKKENFHLWNFSETELSVDCTRDPSVLLRGP</sequence>
<accession>A0AAE1E8T1</accession>
<dbReference type="EMBL" id="JAWDGP010000665">
    <property type="protein sequence ID" value="KAK3798584.1"/>
    <property type="molecule type" value="Genomic_DNA"/>
</dbReference>
<evidence type="ECO:0000313" key="2">
    <source>
        <dbReference type="Proteomes" id="UP001283361"/>
    </source>
</evidence>
<dbReference type="Proteomes" id="UP001283361">
    <property type="component" value="Unassembled WGS sequence"/>
</dbReference>
<evidence type="ECO:0000313" key="1">
    <source>
        <dbReference type="EMBL" id="KAK3798584.1"/>
    </source>
</evidence>
<proteinExistence type="predicted"/>
<reference evidence="1" key="1">
    <citation type="journal article" date="2023" name="G3 (Bethesda)">
        <title>A reference genome for the long-term kleptoplast-retaining sea slug Elysia crispata morphotype clarki.</title>
        <authorList>
            <person name="Eastman K.E."/>
            <person name="Pendleton A.L."/>
            <person name="Shaikh M.A."/>
            <person name="Suttiyut T."/>
            <person name="Ogas R."/>
            <person name="Tomko P."/>
            <person name="Gavelis G."/>
            <person name="Widhalm J.R."/>
            <person name="Wisecaver J.H."/>
        </authorList>
    </citation>
    <scope>NUCLEOTIDE SEQUENCE</scope>
    <source>
        <strain evidence="1">ECLA1</strain>
    </source>
</reference>
<organism evidence="1 2">
    <name type="scientific">Elysia crispata</name>
    <name type="common">lettuce slug</name>
    <dbReference type="NCBI Taxonomy" id="231223"/>
    <lineage>
        <taxon>Eukaryota</taxon>
        <taxon>Metazoa</taxon>
        <taxon>Spiralia</taxon>
        <taxon>Lophotrochozoa</taxon>
        <taxon>Mollusca</taxon>
        <taxon>Gastropoda</taxon>
        <taxon>Heterobranchia</taxon>
        <taxon>Euthyneura</taxon>
        <taxon>Panpulmonata</taxon>
        <taxon>Sacoglossa</taxon>
        <taxon>Placobranchoidea</taxon>
        <taxon>Plakobranchidae</taxon>
        <taxon>Elysia</taxon>
    </lineage>
</organism>
<dbReference type="AlphaFoldDB" id="A0AAE1E8T1"/>
<protein>
    <submittedName>
        <fullName evidence="1">Uncharacterized protein</fullName>
    </submittedName>
</protein>
<comment type="caution">
    <text evidence="1">The sequence shown here is derived from an EMBL/GenBank/DDBJ whole genome shotgun (WGS) entry which is preliminary data.</text>
</comment>
<keyword evidence="2" id="KW-1185">Reference proteome</keyword>
<name>A0AAE1E8T1_9GAST</name>